<dbReference type="InterPro" id="IPR011006">
    <property type="entry name" value="CheY-like_superfamily"/>
</dbReference>
<dbReference type="GO" id="GO:0000160">
    <property type="term" value="P:phosphorelay signal transduction system"/>
    <property type="evidence" value="ECO:0007669"/>
    <property type="project" value="InterPro"/>
</dbReference>
<dbReference type="InterPro" id="IPR001789">
    <property type="entry name" value="Sig_transdc_resp-reg_receiver"/>
</dbReference>
<organism evidence="4">
    <name type="scientific">Methylobacterium bullatum</name>
    <dbReference type="NCBI Taxonomy" id="570505"/>
    <lineage>
        <taxon>Bacteria</taxon>
        <taxon>Pseudomonadati</taxon>
        <taxon>Pseudomonadota</taxon>
        <taxon>Alphaproteobacteria</taxon>
        <taxon>Hyphomicrobiales</taxon>
        <taxon>Methylobacteriaceae</taxon>
        <taxon>Methylobacterium</taxon>
    </lineage>
</organism>
<keyword evidence="1 2" id="KW-0597">Phosphoprotein</keyword>
<sequence>MSILEGRRVLLVEDESLVAMLAEDMLIDLGCEVVVAMRLDQALRRLQAGDFDAAILDVNLGETRSYPVADQLFERCIPFLFATGYGSAGLEPAYQAVPVMQKPYQKDQLEAQLRHLLTCEAVSRGADSGARVFTCGCALNSKDPGAAQIRAD</sequence>
<dbReference type="PANTHER" id="PTHR44591">
    <property type="entry name" value="STRESS RESPONSE REGULATOR PROTEIN 1"/>
    <property type="match status" value="1"/>
</dbReference>
<dbReference type="PANTHER" id="PTHR44591:SF24">
    <property type="entry name" value="PROTEIN-GLUTAMATE METHYLESTERASE_PROTEIN-GLUTAMINE GLUTAMINASE 1"/>
    <property type="match status" value="1"/>
</dbReference>
<feature type="domain" description="Response regulatory" evidence="3">
    <location>
        <begin position="8"/>
        <end position="117"/>
    </location>
</feature>
<dbReference type="SMART" id="SM00448">
    <property type="entry name" value="REC"/>
    <property type="match status" value="1"/>
</dbReference>
<reference evidence="4" key="1">
    <citation type="submission" date="2019-12" db="EMBL/GenBank/DDBJ databases">
        <authorList>
            <person name="Cremers G."/>
        </authorList>
    </citation>
    <scope>NUCLEOTIDE SEQUENCE</scope>
    <source>
        <strain evidence="4">Mbul1</strain>
    </source>
</reference>
<dbReference type="InterPro" id="IPR050595">
    <property type="entry name" value="Bact_response_regulator"/>
</dbReference>
<dbReference type="Pfam" id="PF00072">
    <property type="entry name" value="Response_reg"/>
    <property type="match status" value="1"/>
</dbReference>
<name>A0A679J4W3_9HYPH</name>
<dbReference type="PROSITE" id="PS50110">
    <property type="entry name" value="RESPONSE_REGULATORY"/>
    <property type="match status" value="1"/>
</dbReference>
<dbReference type="AlphaFoldDB" id="A0A679J4W3"/>
<evidence type="ECO:0000256" key="2">
    <source>
        <dbReference type="PROSITE-ProRule" id="PRU00169"/>
    </source>
</evidence>
<proteinExistence type="predicted"/>
<dbReference type="SUPFAM" id="SSF52172">
    <property type="entry name" value="CheY-like"/>
    <property type="match status" value="1"/>
</dbReference>
<dbReference type="Gene3D" id="3.40.50.2300">
    <property type="match status" value="1"/>
</dbReference>
<evidence type="ECO:0000259" key="3">
    <source>
        <dbReference type="PROSITE" id="PS50110"/>
    </source>
</evidence>
<evidence type="ECO:0000313" key="4">
    <source>
        <dbReference type="EMBL" id="CAA2101800.1"/>
    </source>
</evidence>
<gene>
    <name evidence="4" type="ORF">MBUL_01360</name>
</gene>
<accession>A0A679J4W3</accession>
<feature type="modified residue" description="4-aspartylphosphate" evidence="2">
    <location>
        <position position="57"/>
    </location>
</feature>
<protein>
    <recommendedName>
        <fullName evidence="3">Response regulatory domain-containing protein</fullName>
    </recommendedName>
</protein>
<dbReference type="EMBL" id="LR743504">
    <property type="protein sequence ID" value="CAA2101800.1"/>
    <property type="molecule type" value="Genomic_DNA"/>
</dbReference>
<evidence type="ECO:0000256" key="1">
    <source>
        <dbReference type="ARBA" id="ARBA00022553"/>
    </source>
</evidence>